<protein>
    <submittedName>
        <fullName evidence="1">Uncharacterized protein</fullName>
    </submittedName>
</protein>
<accession>A0ABV7MXM8</accession>
<evidence type="ECO:0000313" key="1">
    <source>
        <dbReference type="EMBL" id="MFC3326065.1"/>
    </source>
</evidence>
<dbReference type="Proteomes" id="UP001595648">
    <property type="component" value="Unassembled WGS sequence"/>
</dbReference>
<dbReference type="RefSeq" id="WP_378984611.1">
    <property type="nucleotide sequence ID" value="NZ_JBHRVD010000001.1"/>
</dbReference>
<gene>
    <name evidence="1" type="ORF">ACFOJ9_30540</name>
</gene>
<dbReference type="EMBL" id="JBHRVD010000001">
    <property type="protein sequence ID" value="MFC3326065.1"/>
    <property type="molecule type" value="Genomic_DNA"/>
</dbReference>
<organism evidence="1 2">
    <name type="scientific">Mesorhizobium cantuariense</name>
    <dbReference type="NCBI Taxonomy" id="1300275"/>
    <lineage>
        <taxon>Bacteria</taxon>
        <taxon>Pseudomonadati</taxon>
        <taxon>Pseudomonadota</taxon>
        <taxon>Alphaproteobacteria</taxon>
        <taxon>Hyphomicrobiales</taxon>
        <taxon>Phyllobacteriaceae</taxon>
        <taxon>Mesorhizobium</taxon>
    </lineage>
</organism>
<sequence>MPVSERQAIFIAESLEPHQVKAIKILAGAFGRFEPVGFAPGLAMPMINWMIERGLAEQGIANEFTGKVGYRLTQLGAKVRWSLDKRRPTDRVKLRAIEPRIKQADLRIARPLKPK</sequence>
<proteinExistence type="predicted"/>
<reference evidence="2" key="1">
    <citation type="journal article" date="2019" name="Int. J. Syst. Evol. Microbiol.">
        <title>The Global Catalogue of Microorganisms (GCM) 10K type strain sequencing project: providing services to taxonomists for standard genome sequencing and annotation.</title>
        <authorList>
            <consortium name="The Broad Institute Genomics Platform"/>
            <consortium name="The Broad Institute Genome Sequencing Center for Infectious Disease"/>
            <person name="Wu L."/>
            <person name="Ma J."/>
        </authorList>
    </citation>
    <scope>NUCLEOTIDE SEQUENCE [LARGE SCALE GENOMIC DNA]</scope>
    <source>
        <strain evidence="2">ICMP 19515</strain>
    </source>
</reference>
<comment type="caution">
    <text evidence="1">The sequence shown here is derived from an EMBL/GenBank/DDBJ whole genome shotgun (WGS) entry which is preliminary data.</text>
</comment>
<evidence type="ECO:0000313" key="2">
    <source>
        <dbReference type="Proteomes" id="UP001595648"/>
    </source>
</evidence>
<name>A0ABV7MXM8_9HYPH</name>
<keyword evidence="2" id="KW-1185">Reference proteome</keyword>